<dbReference type="EMBL" id="KV425566">
    <property type="protein sequence ID" value="KZT26599.1"/>
    <property type="molecule type" value="Genomic_DNA"/>
</dbReference>
<evidence type="ECO:0000259" key="6">
    <source>
        <dbReference type="PROSITE" id="PS50103"/>
    </source>
</evidence>
<evidence type="ECO:0000256" key="5">
    <source>
        <dbReference type="SAM" id="MobiDB-lite"/>
    </source>
</evidence>
<feature type="zinc finger region" description="C3H1-type" evidence="4">
    <location>
        <begin position="9"/>
        <end position="36"/>
    </location>
</feature>
<dbReference type="SUPFAM" id="SSF90229">
    <property type="entry name" value="CCCH zinc finger"/>
    <property type="match status" value="1"/>
</dbReference>
<feature type="region of interest" description="Disordered" evidence="5">
    <location>
        <begin position="119"/>
        <end position="204"/>
    </location>
</feature>
<gene>
    <name evidence="7" type="ORF">NEOLEDRAFT_233368</name>
</gene>
<accession>A0A165TFP9</accession>
<feature type="region of interest" description="Disordered" evidence="5">
    <location>
        <begin position="223"/>
        <end position="252"/>
    </location>
</feature>
<feature type="compositionally biased region" description="Low complexity" evidence="5">
    <location>
        <begin position="243"/>
        <end position="252"/>
    </location>
</feature>
<keyword evidence="1 4" id="KW-0479">Metal-binding</keyword>
<feature type="compositionally biased region" description="Polar residues" evidence="5">
    <location>
        <begin position="595"/>
        <end position="609"/>
    </location>
</feature>
<feature type="region of interest" description="Disordered" evidence="5">
    <location>
        <begin position="380"/>
        <end position="448"/>
    </location>
</feature>
<dbReference type="InParanoid" id="A0A165TFP9"/>
<sequence>MPVPDPPWKVRTRPCPFYSQGRCLFADSCNYLHDVKIRSTPIITANELLESSRSSSESMKEDSLRRSTPREMNERPASIQRSPRMQSLLAALGDTITPEQEVPHELPEDDSQDTLFSNEAQVNVASKPDLRLYVPEEEEDADDAPAEDDTVRPRREHSQPMPIQESLLPYDLDGSDHPSPAETDHRGKDLGFDMLSPLSSTGAPPTPFPLDACVLERADSVDSGYADSWTGPTPLMLSPPRSPGRTSTLSLLSSPFGSPSDRILGGRSSIPAGILLSPSKPTFAREAPTPDHEEDDVATPAARVDVEDLDSLDSFELDDGPINYVVHEQASPTLQYGFNSHDDSFDYDHHPSADSTLTDIYLSIDSSGLVDSYYQTNVETAESPDAGHSVEADSAQLSTKDTDTGSPLLSEILPDYSADLSPRETPRDSESDDVFSAADVSTPAESSVLSYEDESSSYLGSASLFSSFPLPPAGVPQAAAQQTLPEEPQQTDLASSPRVFTPHTSHSPAIKVHTPPVSSSPAESPVRPCSSLTFVQKGQSDQSARSVAPEAGSDYSKERLENQSHADSLPSKKVPFGFRHRPPSIRASSLDPGGNQATRPNSPAIATSRSLERSVSPAFSIPTEEPVEGSSKLKPLRLVSSLSFVIRDIRPR</sequence>
<proteinExistence type="predicted"/>
<keyword evidence="8" id="KW-1185">Reference proteome</keyword>
<dbReference type="STRING" id="1314782.A0A165TFP9"/>
<feature type="compositionally biased region" description="Polar residues" evidence="5">
    <location>
        <begin position="395"/>
        <end position="407"/>
    </location>
</feature>
<evidence type="ECO:0000256" key="1">
    <source>
        <dbReference type="ARBA" id="ARBA00022723"/>
    </source>
</evidence>
<feature type="compositionally biased region" description="Acidic residues" evidence="5">
    <location>
        <begin position="135"/>
        <end position="148"/>
    </location>
</feature>
<evidence type="ECO:0000313" key="8">
    <source>
        <dbReference type="Proteomes" id="UP000076761"/>
    </source>
</evidence>
<dbReference type="SMART" id="SM00356">
    <property type="entry name" value="ZnF_C3H1"/>
    <property type="match status" value="1"/>
</dbReference>
<feature type="compositionally biased region" description="Basic and acidic residues" evidence="5">
    <location>
        <begin position="58"/>
        <end position="74"/>
    </location>
</feature>
<dbReference type="GO" id="GO:0008270">
    <property type="term" value="F:zinc ion binding"/>
    <property type="evidence" value="ECO:0007669"/>
    <property type="project" value="UniProtKB-KW"/>
</dbReference>
<dbReference type="Proteomes" id="UP000076761">
    <property type="component" value="Unassembled WGS sequence"/>
</dbReference>
<feature type="region of interest" description="Disordered" evidence="5">
    <location>
        <begin position="50"/>
        <end position="85"/>
    </location>
</feature>
<feature type="compositionally biased region" description="Basic and acidic residues" evidence="5">
    <location>
        <begin position="149"/>
        <end position="158"/>
    </location>
</feature>
<feature type="compositionally biased region" description="Basic and acidic residues" evidence="5">
    <location>
        <begin position="555"/>
        <end position="564"/>
    </location>
</feature>
<dbReference type="PROSITE" id="PS50103">
    <property type="entry name" value="ZF_C3H1"/>
    <property type="match status" value="1"/>
</dbReference>
<keyword evidence="3 4" id="KW-0862">Zinc</keyword>
<dbReference type="InterPro" id="IPR000571">
    <property type="entry name" value="Znf_CCCH"/>
</dbReference>
<reference evidence="7 8" key="1">
    <citation type="journal article" date="2016" name="Mol. Biol. Evol.">
        <title>Comparative Genomics of Early-Diverging Mushroom-Forming Fungi Provides Insights into the Origins of Lignocellulose Decay Capabilities.</title>
        <authorList>
            <person name="Nagy L.G."/>
            <person name="Riley R."/>
            <person name="Tritt A."/>
            <person name="Adam C."/>
            <person name="Daum C."/>
            <person name="Floudas D."/>
            <person name="Sun H."/>
            <person name="Yadav J.S."/>
            <person name="Pangilinan J."/>
            <person name="Larsson K.H."/>
            <person name="Matsuura K."/>
            <person name="Barry K."/>
            <person name="Labutti K."/>
            <person name="Kuo R."/>
            <person name="Ohm R.A."/>
            <person name="Bhattacharya S.S."/>
            <person name="Shirouzu T."/>
            <person name="Yoshinaga Y."/>
            <person name="Martin F.M."/>
            <person name="Grigoriev I.V."/>
            <person name="Hibbett D.S."/>
        </authorList>
    </citation>
    <scope>NUCLEOTIDE SEQUENCE [LARGE SCALE GENOMIC DNA]</scope>
    <source>
        <strain evidence="7 8">HHB14362 ss-1</strain>
    </source>
</reference>
<evidence type="ECO:0000256" key="4">
    <source>
        <dbReference type="PROSITE-ProRule" id="PRU00723"/>
    </source>
</evidence>
<keyword evidence="2 4" id="KW-0863">Zinc-finger</keyword>
<dbReference type="InterPro" id="IPR036855">
    <property type="entry name" value="Znf_CCCH_sf"/>
</dbReference>
<dbReference type="OrthoDB" id="47330at2759"/>
<feature type="compositionally biased region" description="Low complexity" evidence="5">
    <location>
        <begin position="515"/>
        <end position="528"/>
    </location>
</feature>
<feature type="domain" description="C3H1-type" evidence="6">
    <location>
        <begin position="9"/>
        <end position="36"/>
    </location>
</feature>
<feature type="region of interest" description="Disordered" evidence="5">
    <location>
        <begin position="473"/>
        <end position="632"/>
    </location>
</feature>
<feature type="compositionally biased region" description="Polar residues" evidence="5">
    <location>
        <begin position="530"/>
        <end position="545"/>
    </location>
</feature>
<protein>
    <recommendedName>
        <fullName evidence="6">C3H1-type domain-containing protein</fullName>
    </recommendedName>
</protein>
<evidence type="ECO:0000256" key="3">
    <source>
        <dbReference type="ARBA" id="ARBA00022833"/>
    </source>
</evidence>
<dbReference type="AlphaFoldDB" id="A0A165TFP9"/>
<feature type="compositionally biased region" description="Basic and acidic residues" evidence="5">
    <location>
        <begin position="182"/>
        <end position="191"/>
    </location>
</feature>
<name>A0A165TFP9_9AGAM</name>
<evidence type="ECO:0000313" key="7">
    <source>
        <dbReference type="EMBL" id="KZT26599.1"/>
    </source>
</evidence>
<organism evidence="7 8">
    <name type="scientific">Neolentinus lepideus HHB14362 ss-1</name>
    <dbReference type="NCBI Taxonomy" id="1314782"/>
    <lineage>
        <taxon>Eukaryota</taxon>
        <taxon>Fungi</taxon>
        <taxon>Dikarya</taxon>
        <taxon>Basidiomycota</taxon>
        <taxon>Agaricomycotina</taxon>
        <taxon>Agaricomycetes</taxon>
        <taxon>Gloeophyllales</taxon>
        <taxon>Gloeophyllaceae</taxon>
        <taxon>Neolentinus</taxon>
    </lineage>
</organism>
<evidence type="ECO:0000256" key="2">
    <source>
        <dbReference type="ARBA" id="ARBA00022771"/>
    </source>
</evidence>